<dbReference type="Proteomes" id="UP000199280">
    <property type="component" value="Unassembled WGS sequence"/>
</dbReference>
<evidence type="ECO:0000256" key="2">
    <source>
        <dbReference type="ARBA" id="ARBA00023015"/>
    </source>
</evidence>
<reference evidence="7 9" key="2">
    <citation type="submission" date="2016-10" db="EMBL/GenBank/DDBJ databases">
        <authorList>
            <person name="Varghese N."/>
            <person name="Submissions S."/>
        </authorList>
    </citation>
    <scope>NUCLEOTIDE SEQUENCE [LARGE SCALE GENOMIC DNA]</scope>
    <source>
        <strain evidence="7 9">DSM 22150</strain>
    </source>
</reference>
<dbReference type="InterPro" id="IPR036388">
    <property type="entry name" value="WH-like_DNA-bd_sf"/>
</dbReference>
<gene>
    <name evidence="7" type="ORF">SAMN05216375_10319</name>
    <name evidence="6" type="ORF">TR210_889</name>
</gene>
<dbReference type="AlphaFoldDB" id="A0A143YIB6"/>
<dbReference type="InterPro" id="IPR005119">
    <property type="entry name" value="LysR_subst-bd"/>
</dbReference>
<evidence type="ECO:0000313" key="8">
    <source>
        <dbReference type="Proteomes" id="UP000076878"/>
    </source>
</evidence>
<dbReference type="Gene3D" id="3.40.190.290">
    <property type="match status" value="1"/>
</dbReference>
<dbReference type="RefSeq" id="WP_068621964.1">
    <property type="nucleotide sequence ID" value="NZ_FJNB01000005.1"/>
</dbReference>
<dbReference type="EMBL" id="FNYT01000003">
    <property type="protein sequence ID" value="SEI71663.1"/>
    <property type="molecule type" value="Genomic_DNA"/>
</dbReference>
<dbReference type="Proteomes" id="UP000076878">
    <property type="component" value="Unassembled WGS sequence"/>
</dbReference>
<dbReference type="SUPFAM" id="SSF53850">
    <property type="entry name" value="Periplasmic binding protein-like II"/>
    <property type="match status" value="1"/>
</dbReference>
<proteinExistence type="inferred from homology"/>
<evidence type="ECO:0000256" key="4">
    <source>
        <dbReference type="ARBA" id="ARBA00023163"/>
    </source>
</evidence>
<keyword evidence="3 7" id="KW-0238">DNA-binding</keyword>
<dbReference type="EMBL" id="FJNB01000005">
    <property type="protein sequence ID" value="CZQ90732.1"/>
    <property type="molecule type" value="Genomic_DNA"/>
</dbReference>
<name>A0A143YIB6_9LACT</name>
<dbReference type="STRING" id="640938.TR210_889"/>
<dbReference type="OrthoDB" id="9803735at2"/>
<dbReference type="Pfam" id="PF03466">
    <property type="entry name" value="LysR_substrate"/>
    <property type="match status" value="1"/>
</dbReference>
<evidence type="ECO:0000313" key="9">
    <source>
        <dbReference type="Proteomes" id="UP000199280"/>
    </source>
</evidence>
<dbReference type="PRINTS" id="PR00039">
    <property type="entry name" value="HTHLYSR"/>
</dbReference>
<evidence type="ECO:0000313" key="7">
    <source>
        <dbReference type="EMBL" id="SEI71663.1"/>
    </source>
</evidence>
<sequence length="292" mass="33300">MGLPQLRTFYYCATYLSFSKTAQHFGLSQPAITKQIKKLEADLEQELFIRAGRKLFLTSAGEALFEYSSQIFSLYEEALGKMRNLSEEKLRLRIVGDLNYMKMNLSDFFAKAYERFPEVEIEIDTAENAKLIFSGVRDKQYDIGILSANYTTIGMRDRLLREDTVCLVASTALASRMIQEPDLQPPLLFYRSESSYSSFLQEFMHRNGLSDQNRMTFNSLEMIRQALLKDAGVAILSEDVIKEDILSGRITILATPVESLKIKTRVIYRSDNPMLRSVEACIKLIIAETGKS</sequence>
<evidence type="ECO:0000256" key="3">
    <source>
        <dbReference type="ARBA" id="ARBA00023125"/>
    </source>
</evidence>
<dbReference type="Pfam" id="PF00126">
    <property type="entry name" value="HTH_1"/>
    <property type="match status" value="1"/>
</dbReference>
<protein>
    <submittedName>
        <fullName evidence="7">DNA-binding transcriptional regulator, LysR family</fullName>
    </submittedName>
    <submittedName>
        <fullName evidence="6">Transcription regulator hth lysr</fullName>
    </submittedName>
</protein>
<dbReference type="SUPFAM" id="SSF46785">
    <property type="entry name" value="Winged helix' DNA-binding domain"/>
    <property type="match status" value="1"/>
</dbReference>
<dbReference type="GO" id="GO:0000976">
    <property type="term" value="F:transcription cis-regulatory region binding"/>
    <property type="evidence" value="ECO:0007669"/>
    <property type="project" value="TreeGrafter"/>
</dbReference>
<feature type="domain" description="HTH lysR-type" evidence="5">
    <location>
        <begin position="1"/>
        <end position="58"/>
    </location>
</feature>
<keyword evidence="2" id="KW-0805">Transcription regulation</keyword>
<dbReference type="InterPro" id="IPR036390">
    <property type="entry name" value="WH_DNA-bd_sf"/>
</dbReference>
<evidence type="ECO:0000256" key="1">
    <source>
        <dbReference type="ARBA" id="ARBA00009437"/>
    </source>
</evidence>
<dbReference type="CDD" id="cd05466">
    <property type="entry name" value="PBP2_LTTR_substrate"/>
    <property type="match status" value="1"/>
</dbReference>
<keyword evidence="4" id="KW-0804">Transcription</keyword>
<dbReference type="GO" id="GO:0003700">
    <property type="term" value="F:DNA-binding transcription factor activity"/>
    <property type="evidence" value="ECO:0007669"/>
    <property type="project" value="InterPro"/>
</dbReference>
<dbReference type="Gene3D" id="1.10.10.10">
    <property type="entry name" value="Winged helix-like DNA-binding domain superfamily/Winged helix DNA-binding domain"/>
    <property type="match status" value="1"/>
</dbReference>
<comment type="similarity">
    <text evidence="1">Belongs to the LysR transcriptional regulatory family.</text>
</comment>
<dbReference type="PANTHER" id="PTHR30126:SF40">
    <property type="entry name" value="HTH-TYPE TRANSCRIPTIONAL REGULATOR GLTR"/>
    <property type="match status" value="1"/>
</dbReference>
<dbReference type="InterPro" id="IPR000847">
    <property type="entry name" value="LysR_HTH_N"/>
</dbReference>
<keyword evidence="9" id="KW-1185">Reference proteome</keyword>
<evidence type="ECO:0000313" key="6">
    <source>
        <dbReference type="EMBL" id="CZQ90732.1"/>
    </source>
</evidence>
<reference evidence="6 8" key="1">
    <citation type="submission" date="2016-02" db="EMBL/GenBank/DDBJ databases">
        <authorList>
            <person name="Wen L."/>
            <person name="He K."/>
            <person name="Yang H."/>
        </authorList>
    </citation>
    <scope>NUCLEOTIDE SEQUENCE [LARGE SCALE GENOMIC DNA]</scope>
    <source>
        <strain evidence="6">Trichococcus_R210</strain>
    </source>
</reference>
<organism evidence="6 8">
    <name type="scientific">Trichococcus ilyis</name>
    <dbReference type="NCBI Taxonomy" id="640938"/>
    <lineage>
        <taxon>Bacteria</taxon>
        <taxon>Bacillati</taxon>
        <taxon>Bacillota</taxon>
        <taxon>Bacilli</taxon>
        <taxon>Lactobacillales</taxon>
        <taxon>Carnobacteriaceae</taxon>
        <taxon>Trichococcus</taxon>
    </lineage>
</organism>
<dbReference type="PROSITE" id="PS50931">
    <property type="entry name" value="HTH_LYSR"/>
    <property type="match status" value="1"/>
</dbReference>
<evidence type="ECO:0000259" key="5">
    <source>
        <dbReference type="PROSITE" id="PS50931"/>
    </source>
</evidence>
<accession>A0A143YIB6</accession>
<dbReference type="PANTHER" id="PTHR30126">
    <property type="entry name" value="HTH-TYPE TRANSCRIPTIONAL REGULATOR"/>
    <property type="match status" value="1"/>
</dbReference>